<sequence length="296" mass="30196">MNDVIIAILRSGTPLVYVTLAGVIAQRAGVWNLGLEGLMIIGACATILGIMLTQSYAAAIVIAIAMCVIASVLSWFVIEKLKANPIIAGLGLTGLGIGGTALAVESIFGSQATVTAPFGAPKLGAAFGAYGVLSIFVAAMPFVVFALWLLLKRSRFGLQLSASGEHPFAARGVGIQPVRMRLIALSIGGILCAIGGAELATGSLQFFAQGMTAGRGFMAFAAVIFGAAHPIGATAAALFFAIAGALGIRAQLMFGDKVPHDLLQALPYLATVFGVWLSGKLGGAKTAGSFGELKDQ</sequence>
<dbReference type="InterPro" id="IPR001851">
    <property type="entry name" value="ABC_transp_permease"/>
</dbReference>
<keyword evidence="3 6" id="KW-0812">Transmembrane</keyword>
<evidence type="ECO:0000256" key="6">
    <source>
        <dbReference type="SAM" id="Phobius"/>
    </source>
</evidence>
<dbReference type="PANTHER" id="PTHR43370">
    <property type="entry name" value="SUGAR ABC TRANSPORTER INTEGRAL MEMBRANE PROTEIN-RELATED"/>
    <property type="match status" value="1"/>
</dbReference>
<dbReference type="AlphaFoldDB" id="A0A2U2DN59"/>
<feature type="transmembrane region" description="Helical" evidence="6">
    <location>
        <begin position="56"/>
        <end position="78"/>
    </location>
</feature>
<dbReference type="EMBL" id="QFBC01000009">
    <property type="protein sequence ID" value="PWE54754.1"/>
    <property type="molecule type" value="Genomic_DNA"/>
</dbReference>
<evidence type="ECO:0000256" key="2">
    <source>
        <dbReference type="ARBA" id="ARBA00022475"/>
    </source>
</evidence>
<reference evidence="7 8" key="1">
    <citation type="submission" date="2018-05" db="EMBL/GenBank/DDBJ databases">
        <title>The draft genome of strain NS-104.</title>
        <authorList>
            <person name="Hang P."/>
            <person name="Jiang J."/>
        </authorList>
    </citation>
    <scope>NUCLEOTIDE SEQUENCE [LARGE SCALE GENOMIC DNA]</scope>
    <source>
        <strain evidence="7 8">NS-104</strain>
    </source>
</reference>
<proteinExistence type="predicted"/>
<dbReference type="Pfam" id="PF02653">
    <property type="entry name" value="BPD_transp_2"/>
    <property type="match status" value="1"/>
</dbReference>
<evidence type="ECO:0000256" key="4">
    <source>
        <dbReference type="ARBA" id="ARBA00022989"/>
    </source>
</evidence>
<comment type="caution">
    <text evidence="7">The sequence shown here is derived from an EMBL/GenBank/DDBJ whole genome shotgun (WGS) entry which is preliminary data.</text>
</comment>
<name>A0A2U2DN59_9HYPH</name>
<feature type="transmembrane region" description="Helical" evidence="6">
    <location>
        <begin position="182"/>
        <end position="207"/>
    </location>
</feature>
<keyword evidence="2" id="KW-1003">Cell membrane</keyword>
<dbReference type="OrthoDB" id="8070027at2"/>
<evidence type="ECO:0000313" key="8">
    <source>
        <dbReference type="Proteomes" id="UP000245252"/>
    </source>
</evidence>
<feature type="transmembrane region" description="Helical" evidence="6">
    <location>
        <begin position="85"/>
        <end position="108"/>
    </location>
</feature>
<organism evidence="7 8">
    <name type="scientific">Metarhizobium album</name>
    <dbReference type="NCBI Taxonomy" id="2182425"/>
    <lineage>
        <taxon>Bacteria</taxon>
        <taxon>Pseudomonadati</taxon>
        <taxon>Pseudomonadota</taxon>
        <taxon>Alphaproteobacteria</taxon>
        <taxon>Hyphomicrobiales</taxon>
        <taxon>Rhizobiaceae</taxon>
        <taxon>Metarhizobium</taxon>
    </lineage>
</organism>
<keyword evidence="4 6" id="KW-1133">Transmembrane helix</keyword>
<protein>
    <submittedName>
        <fullName evidence="7">ABC transporter permease</fullName>
    </submittedName>
</protein>
<dbReference type="GO" id="GO:0022857">
    <property type="term" value="F:transmembrane transporter activity"/>
    <property type="evidence" value="ECO:0007669"/>
    <property type="project" value="InterPro"/>
</dbReference>
<comment type="subcellular location">
    <subcellularLocation>
        <location evidence="1">Cell membrane</location>
        <topology evidence="1">Multi-pass membrane protein</topology>
    </subcellularLocation>
</comment>
<keyword evidence="8" id="KW-1185">Reference proteome</keyword>
<feature type="transmembrane region" description="Helical" evidence="6">
    <location>
        <begin position="6"/>
        <end position="25"/>
    </location>
</feature>
<dbReference type="CDD" id="cd06580">
    <property type="entry name" value="TM_PBP1_transp_TpRbsC_like"/>
    <property type="match status" value="1"/>
</dbReference>
<gene>
    <name evidence="7" type="ORF">DEM27_19800</name>
</gene>
<feature type="transmembrane region" description="Helical" evidence="6">
    <location>
        <begin position="30"/>
        <end position="50"/>
    </location>
</feature>
<dbReference type="RefSeq" id="WP_109459974.1">
    <property type="nucleotide sequence ID" value="NZ_QFBC01000009.1"/>
</dbReference>
<accession>A0A2U2DN59</accession>
<feature type="transmembrane region" description="Helical" evidence="6">
    <location>
        <begin position="219"/>
        <end position="248"/>
    </location>
</feature>
<evidence type="ECO:0000313" key="7">
    <source>
        <dbReference type="EMBL" id="PWE54754.1"/>
    </source>
</evidence>
<evidence type="ECO:0000256" key="3">
    <source>
        <dbReference type="ARBA" id="ARBA00022692"/>
    </source>
</evidence>
<dbReference type="GO" id="GO:0005886">
    <property type="term" value="C:plasma membrane"/>
    <property type="evidence" value="ECO:0007669"/>
    <property type="project" value="UniProtKB-SubCell"/>
</dbReference>
<keyword evidence="5 6" id="KW-0472">Membrane</keyword>
<feature type="transmembrane region" description="Helical" evidence="6">
    <location>
        <begin position="128"/>
        <end position="151"/>
    </location>
</feature>
<dbReference type="PANTHER" id="PTHR43370:SF1">
    <property type="entry name" value="GUANOSINE ABC TRANSPORTER PERMEASE PROTEIN NUPQ"/>
    <property type="match status" value="1"/>
</dbReference>
<evidence type="ECO:0000256" key="5">
    <source>
        <dbReference type="ARBA" id="ARBA00023136"/>
    </source>
</evidence>
<dbReference type="Proteomes" id="UP000245252">
    <property type="component" value="Unassembled WGS sequence"/>
</dbReference>
<evidence type="ECO:0000256" key="1">
    <source>
        <dbReference type="ARBA" id="ARBA00004651"/>
    </source>
</evidence>